<sequence>MALRPSRVRGQVCNWRREANQIQNIRFREHKLVKNIGESKRKNASWNNDRYHRIMVTQTQVVESAFGGI</sequence>
<proteinExistence type="predicted"/>
<protein>
    <submittedName>
        <fullName evidence="1">Uncharacterized protein</fullName>
    </submittedName>
</protein>
<keyword evidence="2" id="KW-1185">Reference proteome</keyword>
<evidence type="ECO:0000313" key="1">
    <source>
        <dbReference type="EMBL" id="VEU38319.1"/>
    </source>
</evidence>
<organism evidence="1 2">
    <name type="scientific">Pseudo-nitzschia multistriata</name>
    <dbReference type="NCBI Taxonomy" id="183589"/>
    <lineage>
        <taxon>Eukaryota</taxon>
        <taxon>Sar</taxon>
        <taxon>Stramenopiles</taxon>
        <taxon>Ochrophyta</taxon>
        <taxon>Bacillariophyta</taxon>
        <taxon>Bacillariophyceae</taxon>
        <taxon>Bacillariophycidae</taxon>
        <taxon>Bacillariales</taxon>
        <taxon>Bacillariaceae</taxon>
        <taxon>Pseudo-nitzschia</taxon>
    </lineage>
</organism>
<dbReference type="EMBL" id="CAACVS010000163">
    <property type="protein sequence ID" value="VEU38319.1"/>
    <property type="molecule type" value="Genomic_DNA"/>
</dbReference>
<gene>
    <name evidence="1" type="ORF">PSNMU_V1.4_AUG-EV-PASAV3_0051400</name>
</gene>
<accession>A0A448Z8J8</accession>
<dbReference type="AlphaFoldDB" id="A0A448Z8J8"/>
<name>A0A448Z8J8_9STRA</name>
<dbReference type="Proteomes" id="UP000291116">
    <property type="component" value="Unassembled WGS sequence"/>
</dbReference>
<evidence type="ECO:0000313" key="2">
    <source>
        <dbReference type="Proteomes" id="UP000291116"/>
    </source>
</evidence>
<reference evidence="1 2" key="1">
    <citation type="submission" date="2019-01" db="EMBL/GenBank/DDBJ databases">
        <authorList>
            <person name="Ferrante I. M."/>
        </authorList>
    </citation>
    <scope>NUCLEOTIDE SEQUENCE [LARGE SCALE GENOMIC DNA]</scope>
    <source>
        <strain evidence="1 2">B856</strain>
    </source>
</reference>